<name>A0AAW0IQ12_QUESU</name>
<comment type="caution">
    <text evidence="1">The sequence shown here is derived from an EMBL/GenBank/DDBJ whole genome shotgun (WGS) entry which is preliminary data.</text>
</comment>
<evidence type="ECO:0000313" key="1">
    <source>
        <dbReference type="EMBL" id="KAK7816429.1"/>
    </source>
</evidence>
<organism evidence="1 2">
    <name type="scientific">Quercus suber</name>
    <name type="common">Cork oak</name>
    <dbReference type="NCBI Taxonomy" id="58331"/>
    <lineage>
        <taxon>Eukaryota</taxon>
        <taxon>Viridiplantae</taxon>
        <taxon>Streptophyta</taxon>
        <taxon>Embryophyta</taxon>
        <taxon>Tracheophyta</taxon>
        <taxon>Spermatophyta</taxon>
        <taxon>Magnoliopsida</taxon>
        <taxon>eudicotyledons</taxon>
        <taxon>Gunneridae</taxon>
        <taxon>Pentapetalae</taxon>
        <taxon>rosids</taxon>
        <taxon>fabids</taxon>
        <taxon>Fagales</taxon>
        <taxon>Fagaceae</taxon>
        <taxon>Quercus</taxon>
    </lineage>
</organism>
<reference evidence="1 2" key="1">
    <citation type="journal article" date="2018" name="Sci. Data">
        <title>The draft genome sequence of cork oak.</title>
        <authorList>
            <person name="Ramos A.M."/>
            <person name="Usie A."/>
            <person name="Barbosa P."/>
            <person name="Barros P.M."/>
            <person name="Capote T."/>
            <person name="Chaves I."/>
            <person name="Simoes F."/>
            <person name="Abreu I."/>
            <person name="Carrasquinho I."/>
            <person name="Faro C."/>
            <person name="Guimaraes J.B."/>
            <person name="Mendonca D."/>
            <person name="Nobrega F."/>
            <person name="Rodrigues L."/>
            <person name="Saibo N.J.M."/>
            <person name="Varela M.C."/>
            <person name="Egas C."/>
            <person name="Matos J."/>
            <person name="Miguel C.M."/>
            <person name="Oliveira M.M."/>
            <person name="Ricardo C.P."/>
            <person name="Goncalves S."/>
        </authorList>
    </citation>
    <scope>NUCLEOTIDE SEQUENCE [LARGE SCALE GENOMIC DNA]</scope>
    <source>
        <strain evidence="2">cv. HL8</strain>
    </source>
</reference>
<keyword evidence="2" id="KW-1185">Reference proteome</keyword>
<dbReference type="Proteomes" id="UP000237347">
    <property type="component" value="Unassembled WGS sequence"/>
</dbReference>
<sequence length="63" mass="6952">MAAGEIEDHWIQRTASHKAACIGRNKWFVYVKGLILDKLSSKTPQVIQGGAPLDSYMACLLYG</sequence>
<proteinExistence type="predicted"/>
<evidence type="ECO:0000313" key="2">
    <source>
        <dbReference type="Proteomes" id="UP000237347"/>
    </source>
</evidence>
<dbReference type="EMBL" id="PKMF04000938">
    <property type="protein sequence ID" value="KAK7816429.1"/>
    <property type="molecule type" value="Genomic_DNA"/>
</dbReference>
<dbReference type="AlphaFoldDB" id="A0AAW0IQ12"/>
<protein>
    <submittedName>
        <fullName evidence="1">Uncharacterized protein</fullName>
    </submittedName>
</protein>
<gene>
    <name evidence="1" type="ORF">CFP56_044089</name>
</gene>
<accession>A0AAW0IQ12</accession>